<name>A0ABP0WC81_9BRYO</name>
<sequence length="112" mass="11816">MTGTSILAQYDEPAVARISPQSGAVTPTTYPPPYLSPMGTRYHHHGCTVPTAGGSCQCRAGLVSPSSPGAVVLVAGGDHRQAARFPTFWEPLGSGVLVNIDYTFLVGSEWER</sequence>
<keyword evidence="2" id="KW-1185">Reference proteome</keyword>
<gene>
    <name evidence="1" type="ORF">CSSPJE1EN1_LOCUS9567</name>
</gene>
<accession>A0ABP0WC81</accession>
<reference evidence="1" key="1">
    <citation type="submission" date="2024-02" db="EMBL/GenBank/DDBJ databases">
        <authorList>
            <consortium name="ELIXIR-Norway"/>
            <consortium name="Elixir Norway"/>
        </authorList>
    </citation>
    <scope>NUCLEOTIDE SEQUENCE</scope>
</reference>
<dbReference type="Proteomes" id="UP001497444">
    <property type="component" value="Chromosome 16"/>
</dbReference>
<dbReference type="EMBL" id="OZ020111">
    <property type="protein sequence ID" value="CAK9264089.1"/>
    <property type="molecule type" value="Genomic_DNA"/>
</dbReference>
<proteinExistence type="predicted"/>
<protein>
    <submittedName>
        <fullName evidence="1">Uncharacterized protein</fullName>
    </submittedName>
</protein>
<organism evidence="1 2">
    <name type="scientific">Sphagnum jensenii</name>
    <dbReference type="NCBI Taxonomy" id="128206"/>
    <lineage>
        <taxon>Eukaryota</taxon>
        <taxon>Viridiplantae</taxon>
        <taxon>Streptophyta</taxon>
        <taxon>Embryophyta</taxon>
        <taxon>Bryophyta</taxon>
        <taxon>Sphagnophytina</taxon>
        <taxon>Sphagnopsida</taxon>
        <taxon>Sphagnales</taxon>
        <taxon>Sphagnaceae</taxon>
        <taxon>Sphagnum</taxon>
    </lineage>
</organism>
<evidence type="ECO:0000313" key="1">
    <source>
        <dbReference type="EMBL" id="CAK9264089.1"/>
    </source>
</evidence>
<evidence type="ECO:0000313" key="2">
    <source>
        <dbReference type="Proteomes" id="UP001497444"/>
    </source>
</evidence>